<dbReference type="AlphaFoldDB" id="A0A3B4DWE8"/>
<evidence type="ECO:0000256" key="2">
    <source>
        <dbReference type="ARBA" id="ARBA00006377"/>
    </source>
</evidence>
<name>A0A3B4DWE8_PYGNA</name>
<comment type="similarity">
    <text evidence="2">Belongs to the rod/cone cGMP-PDE gamma subunit family.</text>
</comment>
<evidence type="ECO:0000313" key="10">
    <source>
        <dbReference type="Ensembl" id="ENSPNAP00000027808.2"/>
    </source>
</evidence>
<feature type="compositionally biased region" description="Basic and acidic residues" evidence="9">
    <location>
        <begin position="35"/>
        <end position="44"/>
    </location>
</feature>
<comment type="catalytic activity">
    <reaction evidence="1">
        <text>3',5'-cyclic GMP + H2O = GMP + H(+)</text>
        <dbReference type="Rhea" id="RHEA:16957"/>
        <dbReference type="ChEBI" id="CHEBI:15377"/>
        <dbReference type="ChEBI" id="CHEBI:15378"/>
        <dbReference type="ChEBI" id="CHEBI:57746"/>
        <dbReference type="ChEBI" id="CHEBI:58115"/>
        <dbReference type="EC" id="3.1.4.35"/>
    </reaction>
</comment>
<dbReference type="InterPro" id="IPR037030">
    <property type="entry name" value="PDE6_gamma_sf"/>
</dbReference>
<sequence>VNLEVSKPEPKIGNKKRKGPLRFKQRSTRQFKASPPREESLRGMEDLGIGRSAFNTKTLSYFLFHSSNNRPCKEYAQLCIRAERSVHGRCCLPQISQ</sequence>
<evidence type="ECO:0000256" key="6">
    <source>
        <dbReference type="ARBA" id="ARBA00022801"/>
    </source>
</evidence>
<reference evidence="10 11" key="1">
    <citation type="submission" date="2020-10" db="EMBL/GenBank/DDBJ databases">
        <title>Pygocentrus nattereri (red-bellied piranha) genome, fPygNat1, primary haplotype.</title>
        <authorList>
            <person name="Myers G."/>
            <person name="Meyer A."/>
            <person name="Karagic N."/>
            <person name="Pippel M."/>
            <person name="Winkler S."/>
            <person name="Tracey A."/>
            <person name="Wood J."/>
            <person name="Formenti G."/>
            <person name="Howe K."/>
            <person name="Fedrigo O."/>
            <person name="Jarvis E.D."/>
        </authorList>
    </citation>
    <scope>NUCLEOTIDE SEQUENCE [LARGE SCALE GENOMIC DNA]</scope>
</reference>
<dbReference type="GO" id="GO:0007601">
    <property type="term" value="P:visual perception"/>
    <property type="evidence" value="ECO:0007669"/>
    <property type="project" value="UniProtKB-KW"/>
</dbReference>
<protein>
    <recommendedName>
        <fullName evidence="3">3',5'-cyclic-GMP phosphodiesterase</fullName>
        <ecNumber evidence="3">3.1.4.35</ecNumber>
    </recommendedName>
</protein>
<keyword evidence="7" id="KW-0844">Vision</keyword>
<evidence type="ECO:0000256" key="8">
    <source>
        <dbReference type="ARBA" id="ARBA00025377"/>
    </source>
</evidence>
<accession>A0A3B4DWE8</accession>
<feature type="region of interest" description="Disordered" evidence="9">
    <location>
        <begin position="1"/>
        <end position="44"/>
    </location>
</feature>
<feature type="compositionally biased region" description="Basic residues" evidence="9">
    <location>
        <begin position="13"/>
        <end position="29"/>
    </location>
</feature>
<dbReference type="Ensembl" id="ENSPNAT00000001594.2">
    <property type="protein sequence ID" value="ENSPNAP00000027808.2"/>
    <property type="gene ID" value="ENSPNAG00000013364.2"/>
</dbReference>
<evidence type="ECO:0000256" key="5">
    <source>
        <dbReference type="ARBA" id="ARBA00022606"/>
    </source>
</evidence>
<reference evidence="10" key="3">
    <citation type="submission" date="2025-09" db="UniProtKB">
        <authorList>
            <consortium name="Ensembl"/>
        </authorList>
    </citation>
    <scope>IDENTIFICATION</scope>
</reference>
<feature type="compositionally biased region" description="Basic and acidic residues" evidence="9">
    <location>
        <begin position="1"/>
        <end position="12"/>
    </location>
</feature>
<comment type="function">
    <text evidence="8">Participates in processes of transmission and amplification of the visual signal. cGMP-PDEs are the effector molecules in G-protein-mediated phototransduction in vertebrate rods and cones.</text>
</comment>
<keyword evidence="6" id="KW-0378">Hydrolase</keyword>
<dbReference type="GO" id="GO:0030553">
    <property type="term" value="F:cGMP binding"/>
    <property type="evidence" value="ECO:0007669"/>
    <property type="project" value="InterPro"/>
</dbReference>
<keyword evidence="11" id="KW-1185">Reference proteome</keyword>
<dbReference type="EC" id="3.1.4.35" evidence="3"/>
<reference evidence="10" key="2">
    <citation type="submission" date="2025-08" db="UniProtKB">
        <authorList>
            <consortium name="Ensembl"/>
        </authorList>
    </citation>
    <scope>IDENTIFICATION</scope>
</reference>
<evidence type="ECO:0000313" key="11">
    <source>
        <dbReference type="Proteomes" id="UP001501920"/>
    </source>
</evidence>
<dbReference type="InterPro" id="IPR006952">
    <property type="entry name" value="PDE6_gamma"/>
</dbReference>
<proteinExistence type="inferred from homology"/>
<dbReference type="GO" id="GO:0047555">
    <property type="term" value="F:3',5'-cyclic-GMP phosphodiesterase activity"/>
    <property type="evidence" value="ECO:0007669"/>
    <property type="project" value="UniProtKB-EC"/>
</dbReference>
<organism evidence="10 11">
    <name type="scientific">Pygocentrus nattereri</name>
    <name type="common">Red-bellied piranha</name>
    <dbReference type="NCBI Taxonomy" id="42514"/>
    <lineage>
        <taxon>Eukaryota</taxon>
        <taxon>Metazoa</taxon>
        <taxon>Chordata</taxon>
        <taxon>Craniata</taxon>
        <taxon>Vertebrata</taxon>
        <taxon>Euteleostomi</taxon>
        <taxon>Actinopterygii</taxon>
        <taxon>Neopterygii</taxon>
        <taxon>Teleostei</taxon>
        <taxon>Ostariophysi</taxon>
        <taxon>Characiformes</taxon>
        <taxon>Characoidei</taxon>
        <taxon>Pygocentrus</taxon>
    </lineage>
</organism>
<dbReference type="Pfam" id="PF04868">
    <property type="entry name" value="PDE6_gamma"/>
    <property type="match status" value="1"/>
</dbReference>
<keyword evidence="4" id="KW-0140">cGMP</keyword>
<evidence type="ECO:0000256" key="4">
    <source>
        <dbReference type="ARBA" id="ARBA00022535"/>
    </source>
</evidence>
<evidence type="ECO:0000256" key="1">
    <source>
        <dbReference type="ARBA" id="ARBA00000583"/>
    </source>
</evidence>
<evidence type="ECO:0000256" key="3">
    <source>
        <dbReference type="ARBA" id="ARBA00012319"/>
    </source>
</evidence>
<evidence type="ECO:0000256" key="7">
    <source>
        <dbReference type="ARBA" id="ARBA00023305"/>
    </source>
</evidence>
<dbReference type="Proteomes" id="UP001501920">
    <property type="component" value="Chromosome 14"/>
</dbReference>
<dbReference type="Gene3D" id="4.10.1120.10">
    <property type="entry name" value="Retinal cGMP phosphodiesterase, gamma subunit"/>
    <property type="match status" value="1"/>
</dbReference>
<keyword evidence="5" id="KW-0716">Sensory transduction</keyword>
<evidence type="ECO:0000256" key="9">
    <source>
        <dbReference type="SAM" id="MobiDB-lite"/>
    </source>
</evidence>